<evidence type="ECO:0000313" key="2">
    <source>
        <dbReference type="Proteomes" id="UP001432027"/>
    </source>
</evidence>
<dbReference type="EMBL" id="BTSX01000002">
    <property type="protein sequence ID" value="GMS85446.1"/>
    <property type="molecule type" value="Genomic_DNA"/>
</dbReference>
<keyword evidence="2" id="KW-1185">Reference proteome</keyword>
<feature type="non-terminal residue" evidence="1">
    <location>
        <position position="1"/>
    </location>
</feature>
<name>A0AAV5T133_9BILA</name>
<protein>
    <submittedName>
        <fullName evidence="1">Uncharacterized protein</fullName>
    </submittedName>
</protein>
<dbReference type="AlphaFoldDB" id="A0AAV5T133"/>
<proteinExistence type="predicted"/>
<reference evidence="1" key="1">
    <citation type="submission" date="2023-10" db="EMBL/GenBank/DDBJ databases">
        <title>Genome assembly of Pristionchus species.</title>
        <authorList>
            <person name="Yoshida K."/>
            <person name="Sommer R.J."/>
        </authorList>
    </citation>
    <scope>NUCLEOTIDE SEQUENCE</scope>
    <source>
        <strain evidence="1">RS0144</strain>
    </source>
</reference>
<sequence length="69" mass="7667">SRCDSISSLSPCCCCHCSSCVGGTSEELLLEGIGEEHGMNEEILRRVHLRDIFLRIFDREGNGCYDDAK</sequence>
<comment type="caution">
    <text evidence="1">The sequence shown here is derived from an EMBL/GenBank/DDBJ whole genome shotgun (WGS) entry which is preliminary data.</text>
</comment>
<gene>
    <name evidence="1" type="ORF">PENTCL1PPCAC_7621</name>
</gene>
<dbReference type="Proteomes" id="UP001432027">
    <property type="component" value="Unassembled WGS sequence"/>
</dbReference>
<accession>A0AAV5T133</accession>
<organism evidence="1 2">
    <name type="scientific">Pristionchus entomophagus</name>
    <dbReference type="NCBI Taxonomy" id="358040"/>
    <lineage>
        <taxon>Eukaryota</taxon>
        <taxon>Metazoa</taxon>
        <taxon>Ecdysozoa</taxon>
        <taxon>Nematoda</taxon>
        <taxon>Chromadorea</taxon>
        <taxon>Rhabditida</taxon>
        <taxon>Rhabditina</taxon>
        <taxon>Diplogasteromorpha</taxon>
        <taxon>Diplogasteroidea</taxon>
        <taxon>Neodiplogasteridae</taxon>
        <taxon>Pristionchus</taxon>
    </lineage>
</organism>
<evidence type="ECO:0000313" key="1">
    <source>
        <dbReference type="EMBL" id="GMS85446.1"/>
    </source>
</evidence>